<comment type="similarity">
    <text evidence="1">Belongs to the glycosyl hydrolase 25 family.</text>
</comment>
<sequence length="191" mass="21640">MHIVDLSEWQAPSAINYDTFAKQLSLAIVRVQYGAGYQDKHYKTHITELQKRGVPVAVYAWVRGKTIAEMEAEATAFYNRAKEFNPAMWWLDVEEQSMTDMRSGVSAYQRWLRSLGAGKVGVYIAHHLYGQFNVNVAEFDAVWIPHYGRNDGTRNSKPSYPCDIHQYTDKGSLPGYNGSLDLNAVISSKDI</sequence>
<dbReference type="InterPro" id="IPR002053">
    <property type="entry name" value="Glyco_hydro_25"/>
</dbReference>
<dbReference type="EMBL" id="FRDN01000009">
    <property type="protein sequence ID" value="SHN77129.1"/>
    <property type="molecule type" value="Genomic_DNA"/>
</dbReference>
<dbReference type="CDD" id="cd06523">
    <property type="entry name" value="GH25_PlyB-like"/>
    <property type="match status" value="1"/>
</dbReference>
<dbReference type="Pfam" id="PF01183">
    <property type="entry name" value="Glyco_hydro_25"/>
    <property type="match status" value="1"/>
</dbReference>
<dbReference type="STRING" id="1121395.SAMN02745215_02845"/>
<organism evidence="2 3">
    <name type="scientific">Desulfitobacterium chlororespirans DSM 11544</name>
    <dbReference type="NCBI Taxonomy" id="1121395"/>
    <lineage>
        <taxon>Bacteria</taxon>
        <taxon>Bacillati</taxon>
        <taxon>Bacillota</taxon>
        <taxon>Clostridia</taxon>
        <taxon>Eubacteriales</taxon>
        <taxon>Desulfitobacteriaceae</taxon>
        <taxon>Desulfitobacterium</taxon>
    </lineage>
</organism>
<protein>
    <submittedName>
        <fullName evidence="2">N-acetylmuramoyl-L-alanine amidase</fullName>
    </submittedName>
</protein>
<dbReference type="GO" id="GO:0003796">
    <property type="term" value="F:lysozyme activity"/>
    <property type="evidence" value="ECO:0007669"/>
    <property type="project" value="InterPro"/>
</dbReference>
<dbReference type="GO" id="GO:0016998">
    <property type="term" value="P:cell wall macromolecule catabolic process"/>
    <property type="evidence" value="ECO:0007669"/>
    <property type="project" value="InterPro"/>
</dbReference>
<evidence type="ECO:0000313" key="3">
    <source>
        <dbReference type="Proteomes" id="UP000184010"/>
    </source>
</evidence>
<dbReference type="PANTHER" id="PTHR34135:SF1">
    <property type="entry name" value="GLYCOSYL HYDROLASE FAMILY 25"/>
    <property type="match status" value="1"/>
</dbReference>
<evidence type="ECO:0000313" key="2">
    <source>
        <dbReference type="EMBL" id="SHN77129.1"/>
    </source>
</evidence>
<proteinExistence type="inferred from homology"/>
<dbReference type="Gene3D" id="3.20.20.80">
    <property type="entry name" value="Glycosidases"/>
    <property type="match status" value="1"/>
</dbReference>
<reference evidence="3" key="1">
    <citation type="submission" date="2016-12" db="EMBL/GenBank/DDBJ databases">
        <authorList>
            <person name="Varghese N."/>
            <person name="Submissions S."/>
        </authorList>
    </citation>
    <scope>NUCLEOTIDE SEQUENCE [LARGE SCALE GENOMIC DNA]</scope>
    <source>
        <strain evidence="3">DSM 11544</strain>
    </source>
</reference>
<dbReference type="InterPro" id="IPR017853">
    <property type="entry name" value="GH"/>
</dbReference>
<dbReference type="RefSeq" id="WP_207649554.1">
    <property type="nucleotide sequence ID" value="NZ_FRDN01000009.1"/>
</dbReference>
<dbReference type="PROSITE" id="PS51904">
    <property type="entry name" value="GLYCOSYL_HYDROL_F25_2"/>
    <property type="match status" value="1"/>
</dbReference>
<name>A0A1M7U2B0_9FIRM</name>
<dbReference type="Proteomes" id="UP000184010">
    <property type="component" value="Unassembled WGS sequence"/>
</dbReference>
<dbReference type="SUPFAM" id="SSF51445">
    <property type="entry name" value="(Trans)glycosidases"/>
    <property type="match status" value="1"/>
</dbReference>
<keyword evidence="3" id="KW-1185">Reference proteome</keyword>
<dbReference type="PANTHER" id="PTHR34135">
    <property type="entry name" value="LYSOZYME"/>
    <property type="match status" value="1"/>
</dbReference>
<dbReference type="GO" id="GO:0016052">
    <property type="term" value="P:carbohydrate catabolic process"/>
    <property type="evidence" value="ECO:0007669"/>
    <property type="project" value="TreeGrafter"/>
</dbReference>
<dbReference type="GO" id="GO:0009253">
    <property type="term" value="P:peptidoglycan catabolic process"/>
    <property type="evidence" value="ECO:0007669"/>
    <property type="project" value="InterPro"/>
</dbReference>
<gene>
    <name evidence="2" type="ORF">SAMN02745215_02845</name>
</gene>
<evidence type="ECO:0000256" key="1">
    <source>
        <dbReference type="ARBA" id="ARBA00010646"/>
    </source>
</evidence>
<feature type="non-terminal residue" evidence="2">
    <location>
        <position position="191"/>
    </location>
</feature>
<dbReference type="AlphaFoldDB" id="A0A1M7U2B0"/>
<accession>A0A1M7U2B0</accession>